<dbReference type="GO" id="GO:0051082">
    <property type="term" value="F:unfolded protein binding"/>
    <property type="evidence" value="ECO:0007669"/>
    <property type="project" value="InterPro"/>
</dbReference>
<organism evidence="5">
    <name type="scientific">Fibrocapsa japonica</name>
    <dbReference type="NCBI Taxonomy" id="94617"/>
    <lineage>
        <taxon>Eukaryota</taxon>
        <taxon>Sar</taxon>
        <taxon>Stramenopiles</taxon>
        <taxon>Ochrophyta</taxon>
        <taxon>Raphidophyceae</taxon>
        <taxon>Chattonellales</taxon>
        <taxon>Chattonellaceae</taxon>
        <taxon>Fibrocapsa</taxon>
    </lineage>
</organism>
<dbReference type="GO" id="GO:0006457">
    <property type="term" value="P:protein folding"/>
    <property type="evidence" value="ECO:0007669"/>
    <property type="project" value="UniProtKB-UniRule"/>
</dbReference>
<reference evidence="5" key="1">
    <citation type="submission" date="2021-01" db="EMBL/GenBank/DDBJ databases">
        <authorList>
            <person name="Corre E."/>
            <person name="Pelletier E."/>
            <person name="Niang G."/>
            <person name="Scheremetjew M."/>
            <person name="Finn R."/>
            <person name="Kale V."/>
            <person name="Holt S."/>
            <person name="Cochrane G."/>
            <person name="Meng A."/>
            <person name="Brown T."/>
            <person name="Cohen L."/>
        </authorList>
    </citation>
    <scope>NUCLEOTIDE SEQUENCE</scope>
    <source>
        <strain evidence="5">CCMP1661</strain>
    </source>
</reference>
<keyword evidence="4" id="KW-0175">Coiled coil</keyword>
<dbReference type="InterPro" id="IPR002777">
    <property type="entry name" value="PFD_beta-like"/>
</dbReference>
<comment type="subunit">
    <text evidence="3">Heterohexamer of two PFD-alpha type and four PFD-beta type subunits.</text>
</comment>
<dbReference type="InterPro" id="IPR016661">
    <property type="entry name" value="PFDN4"/>
</dbReference>
<evidence type="ECO:0000256" key="1">
    <source>
        <dbReference type="ARBA" id="ARBA00008045"/>
    </source>
</evidence>
<sequence>MAMISKDQDDDVLVRWEDQQKINEFGRLNTRLHELQVELKLHKENLDKLDDASTELMTEDGSGVKLLLGEVFIECNEDYATEYLDKEQEKTQVLVDQLSEEEHTILERQKELKEVLYARFGSSINLEDK</sequence>
<comment type="function">
    <text evidence="3">Binds specifically to cytosolic chaperonin (c-CPN) and transfers target proteins to it. Binds to nascent polypeptide chain and promotes folding in an environment in which there are many competing pathways for nonnative proteins.</text>
</comment>
<dbReference type="EMBL" id="HBHR01021361">
    <property type="protein sequence ID" value="CAD9872699.1"/>
    <property type="molecule type" value="Transcribed_RNA"/>
</dbReference>
<dbReference type="GO" id="GO:0005737">
    <property type="term" value="C:cytoplasm"/>
    <property type="evidence" value="ECO:0007669"/>
    <property type="project" value="TreeGrafter"/>
</dbReference>
<accession>A0A7S2V806</accession>
<keyword evidence="2 3" id="KW-0143">Chaperone</keyword>
<dbReference type="PANTHER" id="PTHR21100">
    <property type="entry name" value="PREFOLDIN SUBUNIT 4"/>
    <property type="match status" value="1"/>
</dbReference>
<dbReference type="AlphaFoldDB" id="A0A7S2V806"/>
<dbReference type="PANTHER" id="PTHR21100:SF9">
    <property type="entry name" value="PREFOLDIN SUBUNIT 4"/>
    <property type="match status" value="1"/>
</dbReference>
<feature type="coiled-coil region" evidence="4">
    <location>
        <begin position="32"/>
        <end position="59"/>
    </location>
</feature>
<gene>
    <name evidence="5" type="ORF">FJAP1339_LOCUS10832</name>
</gene>
<evidence type="ECO:0000256" key="2">
    <source>
        <dbReference type="ARBA" id="ARBA00023186"/>
    </source>
</evidence>
<dbReference type="SUPFAM" id="SSF46579">
    <property type="entry name" value="Prefoldin"/>
    <property type="match status" value="1"/>
</dbReference>
<name>A0A7S2V806_9STRA</name>
<proteinExistence type="inferred from homology"/>
<dbReference type="Pfam" id="PF01920">
    <property type="entry name" value="Prefoldin_2"/>
    <property type="match status" value="1"/>
</dbReference>
<evidence type="ECO:0000256" key="4">
    <source>
        <dbReference type="SAM" id="Coils"/>
    </source>
</evidence>
<comment type="similarity">
    <text evidence="1 3">Belongs to the prefoldin subunit beta family.</text>
</comment>
<evidence type="ECO:0000313" key="5">
    <source>
        <dbReference type="EMBL" id="CAD9872699.1"/>
    </source>
</evidence>
<protein>
    <recommendedName>
        <fullName evidence="3">Prefoldin subunit 4</fullName>
    </recommendedName>
</protein>
<evidence type="ECO:0000256" key="3">
    <source>
        <dbReference type="PIRNR" id="PIRNR016477"/>
    </source>
</evidence>
<dbReference type="GO" id="GO:0016272">
    <property type="term" value="C:prefoldin complex"/>
    <property type="evidence" value="ECO:0007669"/>
    <property type="project" value="UniProtKB-UniRule"/>
</dbReference>
<dbReference type="PIRSF" id="PIRSF016477">
    <property type="entry name" value="Prefoldin_subunit_4"/>
    <property type="match status" value="1"/>
</dbReference>
<dbReference type="CDD" id="cd23165">
    <property type="entry name" value="Prefoldin_4"/>
    <property type="match status" value="1"/>
</dbReference>